<accession>A0A3R8JMX3</accession>
<evidence type="ECO:0000259" key="1">
    <source>
        <dbReference type="Pfam" id="PF13472"/>
    </source>
</evidence>
<feature type="domain" description="SGNH hydrolase-type esterase" evidence="1">
    <location>
        <begin position="16"/>
        <end position="196"/>
    </location>
</feature>
<sequence>MQEHIGGDDAMKTIMCFGDSNTYGIDPATGMRLAGNERWPGILRELLGTGYSVIEEGLCGRTTVWEDPLAGHRCGISALPMLLDSHAPLDWIILMLGNNDLKHHFAALPEDVAAGIEKLTVTILHHPYKQQPGPPKILLASPVAMGEDVESSRYGGFREEAARYSRMLPELIRQVAARYQCAFFEAGLAASADPADQHHMNRTSHRRLAEKFAEIILR</sequence>
<name>A0A3R8JMX3_9FIRM</name>
<dbReference type="Proteomes" id="UP000274920">
    <property type="component" value="Unassembled WGS sequence"/>
</dbReference>
<evidence type="ECO:0000313" key="2">
    <source>
        <dbReference type="EMBL" id="RRK32458.1"/>
    </source>
</evidence>
<dbReference type="Pfam" id="PF13472">
    <property type="entry name" value="Lipase_GDSL_2"/>
    <property type="match status" value="1"/>
</dbReference>
<evidence type="ECO:0000313" key="3">
    <source>
        <dbReference type="Proteomes" id="UP000274920"/>
    </source>
</evidence>
<dbReference type="InterPro" id="IPR013830">
    <property type="entry name" value="SGNH_hydro"/>
</dbReference>
<dbReference type="Gene3D" id="3.40.50.1110">
    <property type="entry name" value="SGNH hydrolase"/>
    <property type="match status" value="1"/>
</dbReference>
<dbReference type="SUPFAM" id="SSF52266">
    <property type="entry name" value="SGNH hydrolase"/>
    <property type="match status" value="1"/>
</dbReference>
<dbReference type="EMBL" id="RHJS01000002">
    <property type="protein sequence ID" value="RRK32458.1"/>
    <property type="molecule type" value="Genomic_DNA"/>
</dbReference>
<gene>
    <name evidence="2" type="ORF">EBB54_14635</name>
</gene>
<protein>
    <recommendedName>
        <fullName evidence="1">SGNH hydrolase-type esterase domain-containing protein</fullName>
    </recommendedName>
</protein>
<comment type="caution">
    <text evidence="2">The sequence shown here is derived from an EMBL/GenBank/DDBJ whole genome shotgun (WGS) entry which is preliminary data.</text>
</comment>
<dbReference type="InterPro" id="IPR036514">
    <property type="entry name" value="SGNH_hydro_sf"/>
</dbReference>
<dbReference type="AlphaFoldDB" id="A0A3R8JMX3"/>
<reference evidence="2" key="1">
    <citation type="submission" date="2018-10" db="EMBL/GenBank/DDBJ databases">
        <title>Schaedlerella arabinophila gen. nov. sp. nov., isolated from the mouse intestinal tract and comparative analysis with the genome of the closely related altered Schaedler flora strain ASF502.</title>
        <authorList>
            <person name="Miyake S."/>
            <person name="Soh M."/>
            <person name="Seedorf H."/>
        </authorList>
    </citation>
    <scope>NUCLEOTIDE SEQUENCE [LARGE SCALE GENOMIC DNA]</scope>
    <source>
        <strain evidence="2">DSM 106076</strain>
    </source>
</reference>
<keyword evidence="3" id="KW-1185">Reference proteome</keyword>
<organism evidence="2 3">
    <name type="scientific">Schaedlerella arabinosiphila</name>
    <dbReference type="NCBI Taxonomy" id="2044587"/>
    <lineage>
        <taxon>Bacteria</taxon>
        <taxon>Bacillati</taxon>
        <taxon>Bacillota</taxon>
        <taxon>Clostridia</taxon>
        <taxon>Lachnospirales</taxon>
        <taxon>Lachnospiraceae</taxon>
        <taxon>Schaedlerella</taxon>
    </lineage>
</organism>
<proteinExistence type="predicted"/>
<dbReference type="CDD" id="cd01839">
    <property type="entry name" value="SGNH_arylesterase_like"/>
    <property type="match status" value="1"/>
</dbReference>